<feature type="compositionally biased region" description="Low complexity" evidence="2">
    <location>
        <begin position="48"/>
        <end position="64"/>
    </location>
</feature>
<protein>
    <submittedName>
        <fullName evidence="3">Uncharacterized protein</fullName>
    </submittedName>
</protein>
<dbReference type="AlphaFoldDB" id="A0A1Y2AIK8"/>
<evidence type="ECO:0000256" key="1">
    <source>
        <dbReference type="SAM" id="Coils"/>
    </source>
</evidence>
<organism evidence="3 4">
    <name type="scientific">Neocallimastix californiae</name>
    <dbReference type="NCBI Taxonomy" id="1754190"/>
    <lineage>
        <taxon>Eukaryota</taxon>
        <taxon>Fungi</taxon>
        <taxon>Fungi incertae sedis</taxon>
        <taxon>Chytridiomycota</taxon>
        <taxon>Chytridiomycota incertae sedis</taxon>
        <taxon>Neocallimastigomycetes</taxon>
        <taxon>Neocallimastigales</taxon>
        <taxon>Neocallimastigaceae</taxon>
        <taxon>Neocallimastix</taxon>
    </lineage>
</organism>
<sequence>MKEGKNYDNIIYKINQQLEKVKKEQEKYKQEHHNRYSSNNDERKKYSEVSSSSFSNSDYDQSLSNLSDETLDKEKYINIHNKNNDYEKSIERKKNQIDLLNKKMELLKKKNKV</sequence>
<evidence type="ECO:0000313" key="3">
    <source>
        <dbReference type="EMBL" id="ORY22302.1"/>
    </source>
</evidence>
<evidence type="ECO:0000256" key="2">
    <source>
        <dbReference type="SAM" id="MobiDB-lite"/>
    </source>
</evidence>
<evidence type="ECO:0000313" key="4">
    <source>
        <dbReference type="Proteomes" id="UP000193920"/>
    </source>
</evidence>
<proteinExistence type="predicted"/>
<keyword evidence="1" id="KW-0175">Coiled coil</keyword>
<comment type="caution">
    <text evidence="3">The sequence shown here is derived from an EMBL/GenBank/DDBJ whole genome shotgun (WGS) entry which is preliminary data.</text>
</comment>
<dbReference type="Proteomes" id="UP000193920">
    <property type="component" value="Unassembled WGS sequence"/>
</dbReference>
<reference evidence="3 4" key="1">
    <citation type="submission" date="2016-08" db="EMBL/GenBank/DDBJ databases">
        <title>A Parts List for Fungal Cellulosomes Revealed by Comparative Genomics.</title>
        <authorList>
            <consortium name="DOE Joint Genome Institute"/>
            <person name="Haitjema C.H."/>
            <person name="Gilmore S.P."/>
            <person name="Henske J.K."/>
            <person name="Solomon K.V."/>
            <person name="De Groot R."/>
            <person name="Kuo A."/>
            <person name="Mondo S.J."/>
            <person name="Salamov A.A."/>
            <person name="Labutti K."/>
            <person name="Zhao Z."/>
            <person name="Chiniquy J."/>
            <person name="Barry K."/>
            <person name="Brewer H.M."/>
            <person name="Purvine S.O."/>
            <person name="Wright A.T."/>
            <person name="Boxma B."/>
            <person name="Van Alen T."/>
            <person name="Hackstein J.H."/>
            <person name="Baker S.E."/>
            <person name="Grigoriev I.V."/>
            <person name="O'Malley M.A."/>
        </authorList>
    </citation>
    <scope>NUCLEOTIDE SEQUENCE [LARGE SCALE GENOMIC DNA]</scope>
    <source>
        <strain evidence="3 4">G1</strain>
    </source>
</reference>
<feature type="compositionally biased region" description="Basic and acidic residues" evidence="2">
    <location>
        <begin position="70"/>
        <end position="82"/>
    </location>
</feature>
<keyword evidence="4" id="KW-1185">Reference proteome</keyword>
<feature type="coiled-coil region" evidence="1">
    <location>
        <begin position="83"/>
        <end position="110"/>
    </location>
</feature>
<dbReference type="EMBL" id="MCOG01000250">
    <property type="protein sequence ID" value="ORY22302.1"/>
    <property type="molecule type" value="Genomic_DNA"/>
</dbReference>
<gene>
    <name evidence="3" type="ORF">LY90DRAFT_707196</name>
</gene>
<feature type="region of interest" description="Disordered" evidence="2">
    <location>
        <begin position="23"/>
        <end position="82"/>
    </location>
</feature>
<feature type="compositionally biased region" description="Basic and acidic residues" evidence="2">
    <location>
        <begin position="23"/>
        <end position="47"/>
    </location>
</feature>
<name>A0A1Y2AIK8_9FUNG</name>
<accession>A0A1Y2AIK8</accession>